<dbReference type="EMBL" id="NGJN01000002">
    <property type="protein sequence ID" value="OZV69719.1"/>
    <property type="molecule type" value="Genomic_DNA"/>
</dbReference>
<evidence type="ECO:0000313" key="2">
    <source>
        <dbReference type="Proteomes" id="UP000216840"/>
    </source>
</evidence>
<dbReference type="Proteomes" id="UP000216840">
    <property type="component" value="Unassembled WGS sequence"/>
</dbReference>
<dbReference type="RefSeq" id="WP_094967311.1">
    <property type="nucleotide sequence ID" value="NZ_NGJN01000002.1"/>
</dbReference>
<evidence type="ECO:0008006" key="3">
    <source>
        <dbReference type="Google" id="ProtNLM"/>
    </source>
</evidence>
<accession>A0A265UWN0</accession>
<keyword evidence="2" id="KW-1185">Reference proteome</keyword>
<organism evidence="1 2">
    <name type="scientific">Winogradskyella aurantia</name>
    <dbReference type="NCBI Taxonomy" id="1915063"/>
    <lineage>
        <taxon>Bacteria</taxon>
        <taxon>Pseudomonadati</taxon>
        <taxon>Bacteroidota</taxon>
        <taxon>Flavobacteriia</taxon>
        <taxon>Flavobacteriales</taxon>
        <taxon>Flavobacteriaceae</taxon>
        <taxon>Winogradskyella</taxon>
    </lineage>
</organism>
<reference evidence="1 2" key="1">
    <citation type="submission" date="2017-05" db="EMBL/GenBank/DDBJ databases">
        <title>The draft genome sequence of Idiomarina salinarum WNB302.</title>
        <authorList>
            <person name="Sun Y."/>
            <person name="Chen B."/>
            <person name="Du Z."/>
        </authorList>
    </citation>
    <scope>NUCLEOTIDE SEQUENCE [LARGE SCALE GENOMIC DNA]</scope>
    <source>
        <strain evidence="1 2">WNB302</strain>
    </source>
</reference>
<evidence type="ECO:0000313" key="1">
    <source>
        <dbReference type="EMBL" id="OZV69719.1"/>
    </source>
</evidence>
<dbReference type="OrthoDB" id="6077795at2"/>
<sequence length="223" mass="25665">MRYIALILLMVMAWSCSETQLVDYWKNPDIETYSPAKVLVVGLSSNAAARLQFEDQLKTALEERGIMAARATDMANLSSGSKTLTEEALNQLEADLTDQSFDTILFSKVIGIEDKVAYKTNYEGFDETYVRFKEDFLRYQDMYYNPDYYDEYTIYHAETSMYCICPTKDRELIWKGYIDITDPREIDKTVSSYVNLVVIALEELNLIEPVGMHPPIESETLVN</sequence>
<dbReference type="AlphaFoldDB" id="A0A265UWN0"/>
<gene>
    <name evidence="1" type="ORF">CA834_03600</name>
</gene>
<comment type="caution">
    <text evidence="1">The sequence shown here is derived from an EMBL/GenBank/DDBJ whole genome shotgun (WGS) entry which is preliminary data.</text>
</comment>
<protein>
    <recommendedName>
        <fullName evidence="3">Cardiolipin synthetase</fullName>
    </recommendedName>
</protein>
<proteinExistence type="predicted"/>
<name>A0A265UWN0_9FLAO</name>